<sequence>MGNVTFACSEPQITPITFDNSNSSYLLLPGTPQLDGLSVSFQFRTWNKDGLLLSTELSGDSGSLLVYLHHGRLSLVIQKGAEQYVGINAGSNLYDGLWHSVNINARRHHITLTLDNDVASAVHATTVSQINSGNSYYFGGSPSIREFTPVLQLLCQG</sequence>
<evidence type="ECO:0000313" key="1">
    <source>
        <dbReference type="EMBL" id="KAH8013474.1"/>
    </source>
</evidence>
<accession>A0ACB8G2N0</accession>
<keyword evidence="2" id="KW-1185">Reference proteome</keyword>
<gene>
    <name evidence="1" type="primary">CNTNAP5_1</name>
    <name evidence="1" type="ORF">K3G42_019629</name>
</gene>
<protein>
    <submittedName>
        <fullName evidence="1">Contactin-associated protein-like 5</fullName>
    </submittedName>
</protein>
<dbReference type="Proteomes" id="UP000827872">
    <property type="component" value="Linkage Group LG02"/>
</dbReference>
<reference evidence="1" key="1">
    <citation type="submission" date="2021-08" db="EMBL/GenBank/DDBJ databases">
        <title>The first chromosome-level gecko genome reveals the dynamic sex chromosomes of Neotropical dwarf geckos (Sphaerodactylidae: Sphaerodactylus).</title>
        <authorList>
            <person name="Pinto B.J."/>
            <person name="Keating S.E."/>
            <person name="Gamble T."/>
        </authorList>
    </citation>
    <scope>NUCLEOTIDE SEQUENCE</scope>
    <source>
        <strain evidence="1">TG3544</strain>
    </source>
</reference>
<proteinExistence type="predicted"/>
<dbReference type="EMBL" id="CM037615">
    <property type="protein sequence ID" value="KAH8013474.1"/>
    <property type="molecule type" value="Genomic_DNA"/>
</dbReference>
<comment type="caution">
    <text evidence="1">The sequence shown here is derived from an EMBL/GenBank/DDBJ whole genome shotgun (WGS) entry which is preliminary data.</text>
</comment>
<evidence type="ECO:0000313" key="2">
    <source>
        <dbReference type="Proteomes" id="UP000827872"/>
    </source>
</evidence>
<name>A0ACB8G2N0_9SAUR</name>
<organism evidence="1 2">
    <name type="scientific">Sphaerodactylus townsendi</name>
    <dbReference type="NCBI Taxonomy" id="933632"/>
    <lineage>
        <taxon>Eukaryota</taxon>
        <taxon>Metazoa</taxon>
        <taxon>Chordata</taxon>
        <taxon>Craniata</taxon>
        <taxon>Vertebrata</taxon>
        <taxon>Euteleostomi</taxon>
        <taxon>Lepidosauria</taxon>
        <taxon>Squamata</taxon>
        <taxon>Bifurcata</taxon>
        <taxon>Gekkota</taxon>
        <taxon>Sphaerodactylidae</taxon>
        <taxon>Sphaerodactylus</taxon>
    </lineage>
</organism>